<proteinExistence type="predicted"/>
<dbReference type="RefSeq" id="WP_124900275.1">
    <property type="nucleotide sequence ID" value="NZ_RQTJ01000037.1"/>
</dbReference>
<accession>A0A3P1APY3</accession>
<organism evidence="1 2">
    <name type="scientific">Paenimyroides viscosum</name>
    <dbReference type="NCBI Taxonomy" id="2488729"/>
    <lineage>
        <taxon>Bacteria</taxon>
        <taxon>Pseudomonadati</taxon>
        <taxon>Bacteroidota</taxon>
        <taxon>Flavobacteriia</taxon>
        <taxon>Flavobacteriales</taxon>
        <taxon>Flavobacteriaceae</taxon>
        <taxon>Paenimyroides</taxon>
    </lineage>
</organism>
<reference evidence="1 2" key="1">
    <citation type="submission" date="2018-11" db="EMBL/GenBank/DDBJ databases">
        <title>Flavobacterium sp. nov., YIM 102796 draft genome.</title>
        <authorList>
            <person name="Li G."/>
            <person name="Jiang Y."/>
        </authorList>
    </citation>
    <scope>NUCLEOTIDE SEQUENCE [LARGE SCALE GENOMIC DNA]</scope>
    <source>
        <strain evidence="1 2">YIM 102796</strain>
    </source>
</reference>
<protein>
    <submittedName>
        <fullName evidence="1">Uncharacterized protein</fullName>
    </submittedName>
</protein>
<dbReference type="OrthoDB" id="883791at2"/>
<keyword evidence="2" id="KW-1185">Reference proteome</keyword>
<gene>
    <name evidence="1" type="ORF">EG242_12895</name>
</gene>
<sequence>MKHLFYVLLFPLWIQAQEIRIESKMENETTFENDLKSFENIVYYNFDFVSDEEKEVAFQIIEKEFVKGKLNQEKIYFDTKNIPEQFLSNKISVRLLSKYTNSENYKTMMRFYNSINMMRNFNVQENDKYSFKIFINLAQKFQLNQTYLFAGIIKPVKIDDNTYRDCDFNAAKDKHEQWYVILD</sequence>
<evidence type="ECO:0000313" key="1">
    <source>
        <dbReference type="EMBL" id="RRA91159.1"/>
    </source>
</evidence>
<name>A0A3P1APY3_9FLAO</name>
<comment type="caution">
    <text evidence="1">The sequence shown here is derived from an EMBL/GenBank/DDBJ whole genome shotgun (WGS) entry which is preliminary data.</text>
</comment>
<evidence type="ECO:0000313" key="2">
    <source>
        <dbReference type="Proteomes" id="UP000268372"/>
    </source>
</evidence>
<dbReference type="Proteomes" id="UP000268372">
    <property type="component" value="Unassembled WGS sequence"/>
</dbReference>
<dbReference type="EMBL" id="RQTJ01000037">
    <property type="protein sequence ID" value="RRA91159.1"/>
    <property type="molecule type" value="Genomic_DNA"/>
</dbReference>
<dbReference type="AlphaFoldDB" id="A0A3P1APY3"/>